<evidence type="ECO:0000313" key="3">
    <source>
        <dbReference type="Proteomes" id="UP000007015"/>
    </source>
</evidence>
<feature type="compositionally biased region" description="Polar residues" evidence="1">
    <location>
        <begin position="345"/>
        <end position="356"/>
    </location>
</feature>
<keyword evidence="3" id="KW-1185">Reference proteome</keyword>
<dbReference type="PANTHER" id="PTHR36072:SF2">
    <property type="entry name" value="OS01G0531000 PROTEIN"/>
    <property type="match status" value="1"/>
</dbReference>
<dbReference type="Gramene" id="BGIOSGA008526-TA">
    <property type="protein sequence ID" value="BGIOSGA008526-PA"/>
    <property type="gene ID" value="BGIOSGA008526"/>
</dbReference>
<dbReference type="Gene3D" id="6.20.50.20">
    <property type="match status" value="1"/>
</dbReference>
<feature type="compositionally biased region" description="Polar residues" evidence="1">
    <location>
        <begin position="652"/>
        <end position="667"/>
    </location>
</feature>
<dbReference type="HOGENOM" id="CLU_401932_0_0_1"/>
<dbReference type="InterPro" id="IPR007175">
    <property type="entry name" value="Rpr2/Snm1/Rpp21"/>
</dbReference>
<feature type="region of interest" description="Disordered" evidence="1">
    <location>
        <begin position="1"/>
        <end position="29"/>
    </location>
</feature>
<organism evidence="2 3">
    <name type="scientific">Oryza sativa subsp. indica</name>
    <name type="common">Rice</name>
    <dbReference type="NCBI Taxonomy" id="39946"/>
    <lineage>
        <taxon>Eukaryota</taxon>
        <taxon>Viridiplantae</taxon>
        <taxon>Streptophyta</taxon>
        <taxon>Embryophyta</taxon>
        <taxon>Tracheophyta</taxon>
        <taxon>Spermatophyta</taxon>
        <taxon>Magnoliopsida</taxon>
        <taxon>Liliopsida</taxon>
        <taxon>Poales</taxon>
        <taxon>Poaceae</taxon>
        <taxon>BOP clade</taxon>
        <taxon>Oryzoideae</taxon>
        <taxon>Oryzeae</taxon>
        <taxon>Oryzinae</taxon>
        <taxon>Oryza</taxon>
        <taxon>Oryza sativa</taxon>
    </lineage>
</organism>
<accession>A2X6N9</accession>
<feature type="region of interest" description="Disordered" evidence="1">
    <location>
        <begin position="311"/>
        <end position="363"/>
    </location>
</feature>
<feature type="region of interest" description="Disordered" evidence="1">
    <location>
        <begin position="652"/>
        <end position="685"/>
    </location>
</feature>
<dbReference type="STRING" id="39946.A2X6N9"/>
<dbReference type="PANTHER" id="PTHR36072">
    <property type="entry name" value="OS01G0541600 PROTEIN"/>
    <property type="match status" value="1"/>
</dbReference>
<name>A2X6N9_ORYSI</name>
<dbReference type="AlphaFoldDB" id="A2X6N9"/>
<sequence length="685" mass="74530">MGKKRGGHGHAPAAPPRAGNQAVSLREESSGKTRADAASLLRVQHLQRLAAWAGGEAGAGPLGALLGRRLAANAEAAGIPLAASTFLCQRCETVLQPGFNCTIRIKNNKRKAKRCKKLNTCQNSISYLCHFCGDQNLIRGSGKNIMKGLLSSRKPVGMDVTSIKLKGDSNNKRLVTIKEGFEYSQAAVSQLESTSGLKQQNLEKNEYEESPVPNLLDESMEKEVACSSVELNQSASATDQENVSQKIVVTITSEKGMHETEPVSANKIAICQPDFPSKAEFPVGSSFVTPRKNKLVDVTDHKDSAELVKTRSIQNKKGEMPSSVTGKAPTMPTKSAPKDRVKNKSVASGSAQMSGSSRKRVRKGWTTLKQIAEKEELERKEKMESEQYDPSSYEEYLHWYTGATRRYLVPSISDDVEAGSSLQPDDSINLHYQAKAPMIRKAVDKLHGMVKKAKIAMASTADTTTQALVFEFLHGFQDVLHDLGEIKENGGSATSPHVESAATQDMPLLLLETEQNIVDADQEAQHQEEEELHMVDDATMTLEPMDEENNDFNNVICPCPSLELEEHCHLATPAIDECNTATPAPDSVIPQQNTDFDQDGHLENPNEMDQIELMVEPICVDHNDSDNVLSSSPSAQALEENCEVAKAVNGNVDPTTQVTGSSTPQQDTDVKLVAEQENPGTTEGN</sequence>
<reference evidence="2 3" key="1">
    <citation type="journal article" date="2005" name="PLoS Biol.">
        <title>The genomes of Oryza sativa: a history of duplications.</title>
        <authorList>
            <person name="Yu J."/>
            <person name="Wang J."/>
            <person name="Lin W."/>
            <person name="Li S."/>
            <person name="Li H."/>
            <person name="Zhou J."/>
            <person name="Ni P."/>
            <person name="Dong W."/>
            <person name="Hu S."/>
            <person name="Zeng C."/>
            <person name="Zhang J."/>
            <person name="Zhang Y."/>
            <person name="Li R."/>
            <person name="Xu Z."/>
            <person name="Li S."/>
            <person name="Li X."/>
            <person name="Zheng H."/>
            <person name="Cong L."/>
            <person name="Lin L."/>
            <person name="Yin J."/>
            <person name="Geng J."/>
            <person name="Li G."/>
            <person name="Shi J."/>
            <person name="Liu J."/>
            <person name="Lv H."/>
            <person name="Li J."/>
            <person name="Wang J."/>
            <person name="Deng Y."/>
            <person name="Ran L."/>
            <person name="Shi X."/>
            <person name="Wang X."/>
            <person name="Wu Q."/>
            <person name="Li C."/>
            <person name="Ren X."/>
            <person name="Wang J."/>
            <person name="Wang X."/>
            <person name="Li D."/>
            <person name="Liu D."/>
            <person name="Zhang X."/>
            <person name="Ji Z."/>
            <person name="Zhao W."/>
            <person name="Sun Y."/>
            <person name="Zhang Z."/>
            <person name="Bao J."/>
            <person name="Han Y."/>
            <person name="Dong L."/>
            <person name="Ji J."/>
            <person name="Chen P."/>
            <person name="Wu S."/>
            <person name="Liu J."/>
            <person name="Xiao Y."/>
            <person name="Bu D."/>
            <person name="Tan J."/>
            <person name="Yang L."/>
            <person name="Ye C."/>
            <person name="Zhang J."/>
            <person name="Xu J."/>
            <person name="Zhou Y."/>
            <person name="Yu Y."/>
            <person name="Zhang B."/>
            <person name="Zhuang S."/>
            <person name="Wei H."/>
            <person name="Liu B."/>
            <person name="Lei M."/>
            <person name="Yu H."/>
            <person name="Li Y."/>
            <person name="Xu H."/>
            <person name="Wei S."/>
            <person name="He X."/>
            <person name="Fang L."/>
            <person name="Zhang Z."/>
            <person name="Zhang Y."/>
            <person name="Huang X."/>
            <person name="Su Z."/>
            <person name="Tong W."/>
            <person name="Li J."/>
            <person name="Tong Z."/>
            <person name="Li S."/>
            <person name="Ye J."/>
            <person name="Wang L."/>
            <person name="Fang L."/>
            <person name="Lei T."/>
            <person name="Chen C."/>
            <person name="Chen H."/>
            <person name="Xu Z."/>
            <person name="Li H."/>
            <person name="Huang H."/>
            <person name="Zhang F."/>
            <person name="Xu H."/>
            <person name="Li N."/>
            <person name="Zhao C."/>
            <person name="Li S."/>
            <person name="Dong L."/>
            <person name="Huang Y."/>
            <person name="Li L."/>
            <person name="Xi Y."/>
            <person name="Qi Q."/>
            <person name="Li W."/>
            <person name="Zhang B."/>
            <person name="Hu W."/>
            <person name="Zhang Y."/>
            <person name="Tian X."/>
            <person name="Jiao Y."/>
            <person name="Liang X."/>
            <person name="Jin J."/>
            <person name="Gao L."/>
            <person name="Zheng W."/>
            <person name="Hao B."/>
            <person name="Liu S."/>
            <person name="Wang W."/>
            <person name="Yuan L."/>
            <person name="Cao M."/>
            <person name="McDermott J."/>
            <person name="Samudrala R."/>
            <person name="Wang J."/>
            <person name="Wong G.K."/>
            <person name="Yang H."/>
        </authorList>
    </citation>
    <scope>NUCLEOTIDE SEQUENCE [LARGE SCALE GENOMIC DNA]</scope>
    <source>
        <strain evidence="3">cv. 93-11</strain>
    </source>
</reference>
<gene>
    <name evidence="2" type="ORF">OsI_07879</name>
</gene>
<dbReference type="Pfam" id="PF04032">
    <property type="entry name" value="Rpr2"/>
    <property type="match status" value="1"/>
</dbReference>
<protein>
    <submittedName>
        <fullName evidence="2">Uncharacterized protein</fullName>
    </submittedName>
</protein>
<dbReference type="Proteomes" id="UP000007015">
    <property type="component" value="Chromosome 2"/>
</dbReference>
<dbReference type="EMBL" id="CM000127">
    <property type="protein sequence ID" value="EAY86499.1"/>
    <property type="molecule type" value="Genomic_DNA"/>
</dbReference>
<feature type="compositionally biased region" description="Low complexity" evidence="1">
    <location>
        <begin position="10"/>
        <end position="19"/>
    </location>
</feature>
<evidence type="ECO:0000256" key="1">
    <source>
        <dbReference type="SAM" id="MobiDB-lite"/>
    </source>
</evidence>
<evidence type="ECO:0000313" key="2">
    <source>
        <dbReference type="EMBL" id="EAY86499.1"/>
    </source>
</evidence>
<proteinExistence type="predicted"/>
<dbReference type="GO" id="GO:0006396">
    <property type="term" value="P:RNA processing"/>
    <property type="evidence" value="ECO:0007669"/>
    <property type="project" value="InterPro"/>
</dbReference>